<dbReference type="AlphaFoldDB" id="X1L3Q7"/>
<name>X1L3Q7_9ZZZZ</name>
<comment type="caution">
    <text evidence="1">The sequence shown here is derived from an EMBL/GenBank/DDBJ whole genome shotgun (WGS) entry which is preliminary data.</text>
</comment>
<dbReference type="InterPro" id="IPR036986">
    <property type="entry name" value="S4_RNA-bd_sf"/>
</dbReference>
<gene>
    <name evidence="1" type="ORF">S03H2_72066</name>
</gene>
<dbReference type="Gene3D" id="3.10.290.10">
    <property type="entry name" value="RNA-binding S4 domain"/>
    <property type="match status" value="1"/>
</dbReference>
<dbReference type="SUPFAM" id="SSF55174">
    <property type="entry name" value="Alpha-L RNA-binding motif"/>
    <property type="match status" value="1"/>
</dbReference>
<evidence type="ECO:0000313" key="1">
    <source>
        <dbReference type="EMBL" id="GAH97069.1"/>
    </source>
</evidence>
<evidence type="ECO:0008006" key="2">
    <source>
        <dbReference type="Google" id="ProtNLM"/>
    </source>
</evidence>
<proteinExistence type="predicted"/>
<protein>
    <recommendedName>
        <fullName evidence="2">Tyrosine--tRNA ligase</fullName>
    </recommendedName>
</protein>
<accession>X1L3Q7</accession>
<dbReference type="EMBL" id="BARU01048526">
    <property type="protein sequence ID" value="GAH97069.1"/>
    <property type="molecule type" value="Genomic_DNA"/>
</dbReference>
<reference evidence="1" key="1">
    <citation type="journal article" date="2014" name="Front. Microbiol.">
        <title>High frequency of phylogenetically diverse reductive dehalogenase-homologous genes in deep subseafloor sedimentary metagenomes.</title>
        <authorList>
            <person name="Kawai M."/>
            <person name="Futagami T."/>
            <person name="Toyoda A."/>
            <person name="Takaki Y."/>
            <person name="Nishi S."/>
            <person name="Hori S."/>
            <person name="Arai W."/>
            <person name="Tsubouchi T."/>
            <person name="Morono Y."/>
            <person name="Uchiyama I."/>
            <person name="Ito T."/>
            <person name="Fujiyama A."/>
            <person name="Inagaki F."/>
            <person name="Takami H."/>
        </authorList>
    </citation>
    <scope>NUCLEOTIDE SEQUENCE</scope>
    <source>
        <strain evidence="1">Expedition CK06-06</strain>
    </source>
</reference>
<sequence>KINHPDFVVTRDHLINEKYILVQKGKKTYFLIRVKQ</sequence>
<feature type="non-terminal residue" evidence="1">
    <location>
        <position position="1"/>
    </location>
</feature>
<dbReference type="GO" id="GO:0003723">
    <property type="term" value="F:RNA binding"/>
    <property type="evidence" value="ECO:0007669"/>
    <property type="project" value="InterPro"/>
</dbReference>
<organism evidence="1">
    <name type="scientific">marine sediment metagenome</name>
    <dbReference type="NCBI Taxonomy" id="412755"/>
    <lineage>
        <taxon>unclassified sequences</taxon>
        <taxon>metagenomes</taxon>
        <taxon>ecological metagenomes</taxon>
    </lineage>
</organism>